<dbReference type="EMBL" id="RAHJ01000022">
    <property type="protein sequence ID" value="RJX65721.1"/>
    <property type="molecule type" value="Genomic_DNA"/>
</dbReference>
<evidence type="ECO:0000256" key="3">
    <source>
        <dbReference type="ARBA" id="ARBA00022723"/>
    </source>
</evidence>
<dbReference type="InterPro" id="IPR001486">
    <property type="entry name" value="Hemoglobin_trunc"/>
</dbReference>
<gene>
    <name evidence="6" type="ORF">D6858_14515</name>
</gene>
<dbReference type="Gene3D" id="1.10.490.10">
    <property type="entry name" value="Globins"/>
    <property type="match status" value="1"/>
</dbReference>
<keyword evidence="2 5" id="KW-0349">Heme</keyword>
<dbReference type="InterPro" id="IPR009050">
    <property type="entry name" value="Globin-like_sf"/>
</dbReference>
<proteinExistence type="predicted"/>
<reference evidence="6 7" key="1">
    <citation type="submission" date="2018-09" db="EMBL/GenBank/DDBJ databases">
        <title>Altererythrobacter sp.Ery1 and Ery12, the genome sequencing of novel strains in genus Alterythrobacter.</title>
        <authorList>
            <person name="Cheng H."/>
            <person name="Wu Y.-H."/>
            <person name="Fang C."/>
            <person name="Xu X.-W."/>
        </authorList>
    </citation>
    <scope>NUCLEOTIDE SEQUENCE [LARGE SCALE GENOMIC DNA]</scope>
    <source>
        <strain evidence="6 7">Ery12</strain>
    </source>
</reference>
<keyword evidence="3 5" id="KW-0479">Metal-binding</keyword>
<dbReference type="GO" id="GO:0046872">
    <property type="term" value="F:metal ion binding"/>
    <property type="evidence" value="ECO:0007669"/>
    <property type="project" value="UniProtKB-KW"/>
</dbReference>
<dbReference type="SUPFAM" id="SSF46458">
    <property type="entry name" value="Globin-like"/>
    <property type="match status" value="1"/>
</dbReference>
<keyword evidence="7" id="KW-1185">Reference proteome</keyword>
<evidence type="ECO:0000256" key="2">
    <source>
        <dbReference type="ARBA" id="ARBA00022617"/>
    </source>
</evidence>
<evidence type="ECO:0000313" key="6">
    <source>
        <dbReference type="EMBL" id="RJX65721.1"/>
    </source>
</evidence>
<protein>
    <submittedName>
        <fullName evidence="6">Globin</fullName>
    </submittedName>
</protein>
<dbReference type="AlphaFoldDB" id="A0A419QYH1"/>
<organism evidence="6 7">
    <name type="scientific">Tsuneonella suprasediminis</name>
    <dbReference type="NCBI Taxonomy" id="2306996"/>
    <lineage>
        <taxon>Bacteria</taxon>
        <taxon>Pseudomonadati</taxon>
        <taxon>Pseudomonadota</taxon>
        <taxon>Alphaproteobacteria</taxon>
        <taxon>Sphingomonadales</taxon>
        <taxon>Erythrobacteraceae</taxon>
        <taxon>Tsuneonella</taxon>
    </lineage>
</organism>
<feature type="binding site" description="distal binding residue" evidence="5">
    <location>
        <position position="82"/>
    </location>
    <ligand>
        <name>heme</name>
        <dbReference type="ChEBI" id="CHEBI:30413"/>
    </ligand>
    <ligandPart>
        <name>Fe</name>
        <dbReference type="ChEBI" id="CHEBI:18248"/>
    </ligandPart>
</feature>
<name>A0A419QYH1_9SPHN</name>
<evidence type="ECO:0000313" key="7">
    <source>
        <dbReference type="Proteomes" id="UP000284322"/>
    </source>
</evidence>
<dbReference type="OrthoDB" id="9790913at2"/>
<comment type="caution">
    <text evidence="6">The sequence shown here is derived from an EMBL/GenBank/DDBJ whole genome shotgun (WGS) entry which is preliminary data.</text>
</comment>
<dbReference type="InterPro" id="IPR012292">
    <property type="entry name" value="Globin/Proto"/>
</dbReference>
<dbReference type="GO" id="GO:0019825">
    <property type="term" value="F:oxygen binding"/>
    <property type="evidence" value="ECO:0007669"/>
    <property type="project" value="InterPro"/>
</dbReference>
<sequence>MPDTEPTQTPYEALGGRPVIERIANRFYDLVETDPQYAELRAMHAGDLTPIRRSLAGWLTAWAGGPHDWFVENRGKCMMSAHRGLGVSAQTARQWSDAMARAIAECGPTNTDAGRALGLMMAERLDMMANAMIPHPEETGDLAAAE</sequence>
<dbReference type="GO" id="GO:0020037">
    <property type="term" value="F:heme binding"/>
    <property type="evidence" value="ECO:0007669"/>
    <property type="project" value="InterPro"/>
</dbReference>
<accession>A0A419QYH1</accession>
<keyword evidence="1" id="KW-0813">Transport</keyword>
<dbReference type="Pfam" id="PF01152">
    <property type="entry name" value="Bac_globin"/>
    <property type="match status" value="1"/>
</dbReference>
<keyword evidence="4 5" id="KW-0408">Iron</keyword>
<dbReference type="Proteomes" id="UP000284322">
    <property type="component" value="Unassembled WGS sequence"/>
</dbReference>
<evidence type="ECO:0000256" key="5">
    <source>
        <dbReference type="PIRSR" id="PIRSR601486-1"/>
    </source>
</evidence>
<evidence type="ECO:0000256" key="1">
    <source>
        <dbReference type="ARBA" id="ARBA00022448"/>
    </source>
</evidence>
<evidence type="ECO:0000256" key="4">
    <source>
        <dbReference type="ARBA" id="ARBA00023004"/>
    </source>
</evidence>